<accession>D1Z055</accession>
<keyword evidence="2" id="KW-1185">Reference proteome</keyword>
<reference evidence="2" key="3">
    <citation type="journal article" date="2011" name="PLoS ONE">
        <title>Genome sequence of a mesophilic hydrogenotrophic methanogen Methanocella paludicola, the first cultivated representative of the order Methanocellales.</title>
        <authorList>
            <person name="Sakai S."/>
            <person name="Takaki Y."/>
            <person name="Shimamura S."/>
            <person name="Sekine M."/>
            <person name="Tajima T."/>
            <person name="Kosugi H."/>
            <person name="Ichikawa N."/>
            <person name="Tasumi E."/>
            <person name="Hiraki A.T."/>
            <person name="Shimizu A."/>
            <person name="Kato Y."/>
            <person name="Nishiko R."/>
            <person name="Mori K."/>
            <person name="Fujita N."/>
            <person name="Imachi H."/>
            <person name="Takai K."/>
        </authorList>
    </citation>
    <scope>NUCLEOTIDE SEQUENCE [LARGE SCALE GENOMIC DNA]</scope>
    <source>
        <strain evidence="2">DSM 17711 / JCM 13418 / NBRC 101707 / SANAE</strain>
    </source>
</reference>
<dbReference type="KEGG" id="mpd:MCP_2005"/>
<name>D1Z055_METPS</name>
<dbReference type="GeneID" id="8681863"/>
<protein>
    <recommendedName>
        <fullName evidence="3">YkgJ family cysteine cluster protein</fullName>
    </recommendedName>
</protein>
<dbReference type="EMBL" id="AP011532">
    <property type="protein sequence ID" value="BAI62077.1"/>
    <property type="molecule type" value="Genomic_DNA"/>
</dbReference>
<dbReference type="eggNOG" id="arCOG02584">
    <property type="taxonomic scope" value="Archaea"/>
</dbReference>
<reference evidence="1 2" key="1">
    <citation type="journal article" date="2007" name="Appl. Environ. Microbiol.">
        <title>Isolation of key methanogens for global methane emission from rice paddy fields: a novel isolate affiliated with the clone cluster rice cluster I.</title>
        <authorList>
            <person name="Sakai S."/>
            <person name="Imachi H."/>
            <person name="Sekiguchi Y."/>
            <person name="Ohashi A."/>
            <person name="Harada H."/>
            <person name="Kamagata Y."/>
        </authorList>
    </citation>
    <scope>NUCLEOTIDE SEQUENCE [LARGE SCALE GENOMIC DNA]</scope>
    <source>
        <strain evidence="2">DSM 17711 / JCM 13418 / NBRC 101707 / SANAE</strain>
    </source>
</reference>
<dbReference type="OrthoDB" id="382616at2157"/>
<dbReference type="RefSeq" id="WP_012900751.1">
    <property type="nucleotide sequence ID" value="NC_013665.1"/>
</dbReference>
<evidence type="ECO:0000313" key="2">
    <source>
        <dbReference type="Proteomes" id="UP000001882"/>
    </source>
</evidence>
<evidence type="ECO:0008006" key="3">
    <source>
        <dbReference type="Google" id="ProtNLM"/>
    </source>
</evidence>
<dbReference type="AlphaFoldDB" id="D1Z055"/>
<dbReference type="InParanoid" id="D1Z055"/>
<proteinExistence type="predicted"/>
<gene>
    <name evidence="1" type="ordered locus">MCP_2005</name>
</gene>
<dbReference type="STRING" id="304371.MCP_2005"/>
<reference evidence="1 2" key="2">
    <citation type="journal article" date="2008" name="Int. J. Syst. Evol. Microbiol.">
        <title>Methanocella paludicola gen. nov., sp. nov., a methane-producing archaeon, the first isolate of the lineage 'Rice Cluster I', and proposal of the new archaeal order Methanocellales ord. nov.</title>
        <authorList>
            <person name="Sakai S."/>
            <person name="Imachi H."/>
            <person name="Hanada S."/>
            <person name="Ohashi A."/>
            <person name="Harada H."/>
            <person name="Kamagata Y."/>
        </authorList>
    </citation>
    <scope>NUCLEOTIDE SEQUENCE [LARGE SCALE GENOMIC DNA]</scope>
    <source>
        <strain evidence="2">DSM 17711 / JCM 13418 / NBRC 101707 / SANAE</strain>
    </source>
</reference>
<dbReference type="Proteomes" id="UP000001882">
    <property type="component" value="Chromosome"/>
</dbReference>
<organism evidence="1 2">
    <name type="scientific">Methanocella paludicola (strain DSM 17711 / JCM 13418 / NBRC 101707 / SANAE)</name>
    <dbReference type="NCBI Taxonomy" id="304371"/>
    <lineage>
        <taxon>Archaea</taxon>
        <taxon>Methanobacteriati</taxon>
        <taxon>Methanobacteriota</taxon>
        <taxon>Stenosarchaea group</taxon>
        <taxon>Methanomicrobia</taxon>
        <taxon>Methanocellales</taxon>
        <taxon>Methanocellaceae</taxon>
        <taxon>Methanocella</taxon>
    </lineage>
</organism>
<evidence type="ECO:0000313" key="1">
    <source>
        <dbReference type="EMBL" id="BAI62077.1"/>
    </source>
</evidence>
<sequence>MMAGNFFERCRMCKACCRTSDRFVHIYVCGHEKRLIGLLASQGRDTKEILVPYAASCPYLNDSGCTLGDIKPFQCRLYPMLVLRDGTLGVDPACTYSGEYMAQLKDASSEAWQHYSAMKKEAALLSKEEKALLAEWSRFVCDVVVIKADGE</sequence>